<keyword evidence="2" id="KW-1185">Reference proteome</keyword>
<protein>
    <submittedName>
        <fullName evidence="1">Uncharacterized protein</fullName>
    </submittedName>
</protein>
<comment type="caution">
    <text evidence="1">The sequence shown here is derived from an EMBL/GenBank/DDBJ whole genome shotgun (WGS) entry which is preliminary data.</text>
</comment>
<evidence type="ECO:0000313" key="2">
    <source>
        <dbReference type="Proteomes" id="UP000235145"/>
    </source>
</evidence>
<organism evidence="1 2">
    <name type="scientific">Lactuca sativa</name>
    <name type="common">Garden lettuce</name>
    <dbReference type="NCBI Taxonomy" id="4236"/>
    <lineage>
        <taxon>Eukaryota</taxon>
        <taxon>Viridiplantae</taxon>
        <taxon>Streptophyta</taxon>
        <taxon>Embryophyta</taxon>
        <taxon>Tracheophyta</taxon>
        <taxon>Spermatophyta</taxon>
        <taxon>Magnoliopsida</taxon>
        <taxon>eudicotyledons</taxon>
        <taxon>Gunneridae</taxon>
        <taxon>Pentapetalae</taxon>
        <taxon>asterids</taxon>
        <taxon>campanulids</taxon>
        <taxon>Asterales</taxon>
        <taxon>Asteraceae</taxon>
        <taxon>Cichorioideae</taxon>
        <taxon>Cichorieae</taxon>
        <taxon>Lactucinae</taxon>
        <taxon>Lactuca</taxon>
    </lineage>
</organism>
<evidence type="ECO:0000313" key="1">
    <source>
        <dbReference type="EMBL" id="KAJ0200484.1"/>
    </source>
</evidence>
<dbReference type="AlphaFoldDB" id="A0A9R1X6H5"/>
<reference evidence="1 2" key="1">
    <citation type="journal article" date="2017" name="Nat. Commun.">
        <title>Genome assembly with in vitro proximity ligation data and whole-genome triplication in lettuce.</title>
        <authorList>
            <person name="Reyes-Chin-Wo S."/>
            <person name="Wang Z."/>
            <person name="Yang X."/>
            <person name="Kozik A."/>
            <person name="Arikit S."/>
            <person name="Song C."/>
            <person name="Xia L."/>
            <person name="Froenicke L."/>
            <person name="Lavelle D.O."/>
            <person name="Truco M.J."/>
            <person name="Xia R."/>
            <person name="Zhu S."/>
            <person name="Xu C."/>
            <person name="Xu H."/>
            <person name="Xu X."/>
            <person name="Cox K."/>
            <person name="Korf I."/>
            <person name="Meyers B.C."/>
            <person name="Michelmore R.W."/>
        </authorList>
    </citation>
    <scope>NUCLEOTIDE SEQUENCE [LARGE SCALE GENOMIC DNA]</scope>
    <source>
        <strain evidence="2">cv. Salinas</strain>
        <tissue evidence="1">Seedlings</tissue>
    </source>
</reference>
<dbReference type="Proteomes" id="UP000235145">
    <property type="component" value="Unassembled WGS sequence"/>
</dbReference>
<gene>
    <name evidence="1" type="ORF">LSAT_V11C600323040</name>
</gene>
<sequence>MLLVQGRSSIVITKLHTTYWYVIADNCLYNDDSVEHRFRLNKAIFLRISNALETRYDFSNKNPMLEEEWVLVVYKNVRLLLGIRDTV</sequence>
<name>A0A9R1X6H5_LACSA</name>
<accession>A0A9R1X6H5</accession>
<proteinExistence type="predicted"/>
<dbReference type="EMBL" id="NBSK02000006">
    <property type="protein sequence ID" value="KAJ0200484.1"/>
    <property type="molecule type" value="Genomic_DNA"/>
</dbReference>